<dbReference type="KEGG" id="bda:FSZ17_13375"/>
<dbReference type="AlphaFoldDB" id="A0A5B8Z4W7"/>
<accession>A0A5B8Z4W7</accession>
<evidence type="ECO:0000313" key="1">
    <source>
        <dbReference type="EMBL" id="QED48144.1"/>
    </source>
</evidence>
<dbReference type="RefSeq" id="WP_057770836.1">
    <property type="nucleotide sequence ID" value="NZ_CP042593.1"/>
</dbReference>
<name>A0A5B8Z4W7_CYTDA</name>
<proteinExistence type="predicted"/>
<reference evidence="2" key="1">
    <citation type="submission" date="2019-08" db="EMBL/GenBank/DDBJ databases">
        <authorList>
            <person name="Zheng X."/>
        </authorList>
    </citation>
    <scope>NUCLEOTIDE SEQUENCE [LARGE SCALE GENOMIC DNA]</scope>
    <source>
        <strain evidence="2">FJAT-25496</strain>
    </source>
</reference>
<dbReference type="Proteomes" id="UP000321555">
    <property type="component" value="Chromosome"/>
</dbReference>
<protein>
    <submittedName>
        <fullName evidence="1">Uncharacterized protein</fullName>
    </submittedName>
</protein>
<gene>
    <name evidence="1" type="ORF">FSZ17_13375</name>
</gene>
<keyword evidence="2" id="KW-1185">Reference proteome</keyword>
<sequence length="411" mass="47281">MSELIHSETSEKLNYTLFLGCGRMMGQLTEEESEEDNMFLVGSYSNLATLSSKDFAVYMQTIHASTMGEWGDICINRGLIEDLEELEYYEDKFRNEHILIHYQFDHINDPILSEYSITKNGQSYGLIEEKQKWIINSIFPNENGFEMEKEEYDIWRSASGLYTIREFIHQISAMKECSMEEAFSVFTAYLPFFHKAGLWTIEYCGDLHRNRTEQTGNDKFFNVSELNVNSLILSVGEVFGESGDEIMIIIGDKKVPLHAYEYFIWTLCRIRNASISNIHKAFKMDINVLKSVITSLMKKRLILLWSGNWSLSSECPISIVPHGNSVGFITNDTYTAKDIITGEAQPISKALYFIWVFAQKYVSLSMTLQALSEVMEISQEEAELLIRDGIPQLLEKGLISLQIFEKDNIEE</sequence>
<dbReference type="EMBL" id="CP042593">
    <property type="protein sequence ID" value="QED48144.1"/>
    <property type="molecule type" value="Genomic_DNA"/>
</dbReference>
<organism evidence="1 2">
    <name type="scientific">Cytobacillus dafuensis</name>
    <name type="common">Bacillus dafuensis</name>
    <dbReference type="NCBI Taxonomy" id="1742359"/>
    <lineage>
        <taxon>Bacteria</taxon>
        <taxon>Bacillati</taxon>
        <taxon>Bacillota</taxon>
        <taxon>Bacilli</taxon>
        <taxon>Bacillales</taxon>
        <taxon>Bacillaceae</taxon>
        <taxon>Cytobacillus</taxon>
    </lineage>
</organism>
<dbReference type="OrthoDB" id="9999892at2"/>
<evidence type="ECO:0000313" key="2">
    <source>
        <dbReference type="Proteomes" id="UP000321555"/>
    </source>
</evidence>
<dbReference type="STRING" id="1742359.GCA_001439625_01744"/>